<organism evidence="2 3">
    <name type="scientific">Linum tenue</name>
    <dbReference type="NCBI Taxonomy" id="586396"/>
    <lineage>
        <taxon>Eukaryota</taxon>
        <taxon>Viridiplantae</taxon>
        <taxon>Streptophyta</taxon>
        <taxon>Embryophyta</taxon>
        <taxon>Tracheophyta</taxon>
        <taxon>Spermatophyta</taxon>
        <taxon>Magnoliopsida</taxon>
        <taxon>eudicotyledons</taxon>
        <taxon>Gunneridae</taxon>
        <taxon>Pentapetalae</taxon>
        <taxon>rosids</taxon>
        <taxon>fabids</taxon>
        <taxon>Malpighiales</taxon>
        <taxon>Linaceae</taxon>
        <taxon>Linum</taxon>
    </lineage>
</organism>
<dbReference type="PANTHER" id="PTHR47723">
    <property type="entry name" value="OS05G0353850 PROTEIN"/>
    <property type="match status" value="1"/>
</dbReference>
<dbReference type="InterPro" id="IPR012337">
    <property type="entry name" value="RNaseH-like_sf"/>
</dbReference>
<name>A0AAV0KBT3_9ROSI</name>
<dbReference type="Pfam" id="PF13456">
    <property type="entry name" value="RVT_3"/>
    <property type="match status" value="1"/>
</dbReference>
<dbReference type="Proteomes" id="UP001154282">
    <property type="component" value="Unassembled WGS sequence"/>
</dbReference>
<dbReference type="Gene3D" id="3.30.420.10">
    <property type="entry name" value="Ribonuclease H-like superfamily/Ribonuclease H"/>
    <property type="match status" value="1"/>
</dbReference>
<evidence type="ECO:0000313" key="2">
    <source>
        <dbReference type="EMBL" id="CAI0418875.1"/>
    </source>
</evidence>
<dbReference type="AlphaFoldDB" id="A0AAV0KBT3"/>
<keyword evidence="3" id="KW-1185">Reference proteome</keyword>
<sequence>MGWMDQVEYRWGAAQGNQGLISAGGALRDVNGDWIAGFCSKIGTGTAIEAELWGIYKGIDLAWNKEVKFLIIETDSQLALDLLNKRTDPTHPLATLLRAIRRLIAQEWVVQ</sequence>
<proteinExistence type="predicted"/>
<accession>A0AAV0KBT3</accession>
<gene>
    <name evidence="2" type="ORF">LITE_LOCUS17785</name>
</gene>
<dbReference type="GO" id="GO:0004523">
    <property type="term" value="F:RNA-DNA hybrid ribonuclease activity"/>
    <property type="evidence" value="ECO:0007669"/>
    <property type="project" value="InterPro"/>
</dbReference>
<dbReference type="SUPFAM" id="SSF53098">
    <property type="entry name" value="Ribonuclease H-like"/>
    <property type="match status" value="1"/>
</dbReference>
<feature type="non-terminal residue" evidence="2">
    <location>
        <position position="111"/>
    </location>
</feature>
<dbReference type="InterPro" id="IPR036397">
    <property type="entry name" value="RNaseH_sf"/>
</dbReference>
<evidence type="ECO:0000313" key="3">
    <source>
        <dbReference type="Proteomes" id="UP001154282"/>
    </source>
</evidence>
<comment type="caution">
    <text evidence="2">The sequence shown here is derived from an EMBL/GenBank/DDBJ whole genome shotgun (WGS) entry which is preliminary data.</text>
</comment>
<dbReference type="InterPro" id="IPR053151">
    <property type="entry name" value="RNase_H-like"/>
</dbReference>
<dbReference type="InterPro" id="IPR002156">
    <property type="entry name" value="RNaseH_domain"/>
</dbReference>
<evidence type="ECO:0000259" key="1">
    <source>
        <dbReference type="Pfam" id="PF13456"/>
    </source>
</evidence>
<dbReference type="PANTHER" id="PTHR47723:SF19">
    <property type="entry name" value="POLYNUCLEOTIDYL TRANSFERASE, RIBONUCLEASE H-LIKE SUPERFAMILY PROTEIN"/>
    <property type="match status" value="1"/>
</dbReference>
<dbReference type="GO" id="GO:0003676">
    <property type="term" value="F:nucleic acid binding"/>
    <property type="evidence" value="ECO:0007669"/>
    <property type="project" value="InterPro"/>
</dbReference>
<dbReference type="CDD" id="cd06222">
    <property type="entry name" value="RNase_H_like"/>
    <property type="match status" value="1"/>
</dbReference>
<reference evidence="2" key="1">
    <citation type="submission" date="2022-08" db="EMBL/GenBank/DDBJ databases">
        <authorList>
            <person name="Gutierrez-Valencia J."/>
        </authorList>
    </citation>
    <scope>NUCLEOTIDE SEQUENCE</scope>
</reference>
<dbReference type="EMBL" id="CAMGYJ010000005">
    <property type="protein sequence ID" value="CAI0418875.1"/>
    <property type="molecule type" value="Genomic_DNA"/>
</dbReference>
<protein>
    <recommendedName>
        <fullName evidence="1">RNase H type-1 domain-containing protein</fullName>
    </recommendedName>
</protein>
<dbReference type="InterPro" id="IPR044730">
    <property type="entry name" value="RNase_H-like_dom_plant"/>
</dbReference>
<feature type="domain" description="RNase H type-1" evidence="1">
    <location>
        <begin position="14"/>
        <end position="110"/>
    </location>
</feature>